<dbReference type="EMBL" id="BMAT01007809">
    <property type="protein sequence ID" value="GFR71935.1"/>
    <property type="molecule type" value="Genomic_DNA"/>
</dbReference>
<organism evidence="2 3">
    <name type="scientific">Elysia marginata</name>
    <dbReference type="NCBI Taxonomy" id="1093978"/>
    <lineage>
        <taxon>Eukaryota</taxon>
        <taxon>Metazoa</taxon>
        <taxon>Spiralia</taxon>
        <taxon>Lophotrochozoa</taxon>
        <taxon>Mollusca</taxon>
        <taxon>Gastropoda</taxon>
        <taxon>Heterobranchia</taxon>
        <taxon>Euthyneura</taxon>
        <taxon>Panpulmonata</taxon>
        <taxon>Sacoglossa</taxon>
        <taxon>Placobranchoidea</taxon>
        <taxon>Plakobranchidae</taxon>
        <taxon>Elysia</taxon>
    </lineage>
</organism>
<comment type="caution">
    <text evidence="2">The sequence shown here is derived from an EMBL/GenBank/DDBJ whole genome shotgun (WGS) entry which is preliminary data.</text>
</comment>
<evidence type="ECO:0000313" key="2">
    <source>
        <dbReference type="EMBL" id="GFR71935.1"/>
    </source>
</evidence>
<dbReference type="Proteomes" id="UP000762676">
    <property type="component" value="Unassembled WGS sequence"/>
</dbReference>
<dbReference type="AlphaFoldDB" id="A0AAV4FGP7"/>
<protein>
    <submittedName>
        <fullName evidence="2">Uncharacterized protein</fullName>
    </submittedName>
</protein>
<proteinExistence type="predicted"/>
<sequence length="372" mass="39783">MGFNYSPLPHLHSSMLHPVMANGQLLSQENLERVYIRQDDESNPNRPAQISLQTVGQETIDHNQGNGLDITFISLNDEPPSRHCNGLNTDASMPYHPRQNSVNPFGYPQSVNPHFFVQPFSANVLNSASAHTTPRTPLPNLFPVYVNAPSSLPLGWTPSPSIVHENMTAATANPGRFATSPNNVHGNMSGTTANPARLISAPNVFPGYLSGAYPPHMTPPPVVHPGIMSGVNSNPPSQTQSLNLVQGSFGAPQPGPNPGALVQPQPGPIPYISVKPPPGPNPGAIVQPQQDDTRAKYTHWLPQLLHPQPLQASAVRGVLSGFNGQHPAPHASVTNKSNVQKSNNLTMSKSRISVTNNRPASLRVDPSNPGTP</sequence>
<gene>
    <name evidence="2" type="ORF">ElyMa_003826700</name>
</gene>
<reference evidence="2 3" key="1">
    <citation type="journal article" date="2021" name="Elife">
        <title>Chloroplast acquisition without the gene transfer in kleptoplastic sea slugs, Plakobranchus ocellatus.</title>
        <authorList>
            <person name="Maeda T."/>
            <person name="Takahashi S."/>
            <person name="Yoshida T."/>
            <person name="Shimamura S."/>
            <person name="Takaki Y."/>
            <person name="Nagai Y."/>
            <person name="Toyoda A."/>
            <person name="Suzuki Y."/>
            <person name="Arimoto A."/>
            <person name="Ishii H."/>
            <person name="Satoh N."/>
            <person name="Nishiyama T."/>
            <person name="Hasebe M."/>
            <person name="Maruyama T."/>
            <person name="Minagawa J."/>
            <person name="Obokata J."/>
            <person name="Shigenobu S."/>
        </authorList>
    </citation>
    <scope>NUCLEOTIDE SEQUENCE [LARGE SCALE GENOMIC DNA]</scope>
</reference>
<keyword evidence="3" id="KW-1185">Reference proteome</keyword>
<evidence type="ECO:0000256" key="1">
    <source>
        <dbReference type="SAM" id="MobiDB-lite"/>
    </source>
</evidence>
<accession>A0AAV4FGP7</accession>
<feature type="region of interest" description="Disordered" evidence="1">
    <location>
        <begin position="321"/>
        <end position="372"/>
    </location>
</feature>
<name>A0AAV4FGP7_9GAST</name>
<feature type="compositionally biased region" description="Polar residues" evidence="1">
    <location>
        <begin position="332"/>
        <end position="359"/>
    </location>
</feature>
<evidence type="ECO:0000313" key="3">
    <source>
        <dbReference type="Proteomes" id="UP000762676"/>
    </source>
</evidence>